<protein>
    <recommendedName>
        <fullName evidence="2">DNA-3-methyladenine glycosylase II</fullName>
        <ecNumber evidence="2">3.2.2.21</ecNumber>
    </recommendedName>
</protein>
<dbReference type="Gene3D" id="1.10.340.30">
    <property type="entry name" value="Hypothetical protein, domain 2"/>
    <property type="match status" value="1"/>
</dbReference>
<evidence type="ECO:0000259" key="5">
    <source>
        <dbReference type="SMART" id="SM00478"/>
    </source>
</evidence>
<evidence type="ECO:0000313" key="7">
    <source>
        <dbReference type="Proteomes" id="UP000541347"/>
    </source>
</evidence>
<dbReference type="PANTHER" id="PTHR43003">
    <property type="entry name" value="DNA-3-METHYLADENINE GLYCOSYLASE"/>
    <property type="match status" value="1"/>
</dbReference>
<dbReference type="PANTHER" id="PTHR43003:SF13">
    <property type="entry name" value="DNA-3-METHYLADENINE GLYCOSYLASE 2"/>
    <property type="match status" value="1"/>
</dbReference>
<organism evidence="6 7">
    <name type="scientific">Pannonibacter tanglangensis</name>
    <dbReference type="NCBI Taxonomy" id="2750084"/>
    <lineage>
        <taxon>Bacteria</taxon>
        <taxon>Pseudomonadati</taxon>
        <taxon>Pseudomonadota</taxon>
        <taxon>Alphaproteobacteria</taxon>
        <taxon>Hyphomicrobiales</taxon>
        <taxon>Stappiaceae</taxon>
        <taxon>Pannonibacter</taxon>
    </lineage>
</organism>
<dbReference type="Pfam" id="PF00730">
    <property type="entry name" value="HhH-GPD"/>
    <property type="match status" value="1"/>
</dbReference>
<dbReference type="EMBL" id="JAABLP010000005">
    <property type="protein sequence ID" value="NBN65480.1"/>
    <property type="molecule type" value="Genomic_DNA"/>
</dbReference>
<evidence type="ECO:0000256" key="3">
    <source>
        <dbReference type="ARBA" id="ARBA00022763"/>
    </source>
</evidence>
<dbReference type="InterPro" id="IPR003265">
    <property type="entry name" value="HhH-GPD_domain"/>
</dbReference>
<feature type="domain" description="HhH-GPD" evidence="5">
    <location>
        <begin position="51"/>
        <end position="202"/>
    </location>
</feature>
<keyword evidence="3" id="KW-0227">DNA damage</keyword>
<dbReference type="SUPFAM" id="SSF48150">
    <property type="entry name" value="DNA-glycosylase"/>
    <property type="match status" value="1"/>
</dbReference>
<keyword evidence="4" id="KW-0234">DNA repair</keyword>
<dbReference type="RefSeq" id="WP_161677489.1">
    <property type="nucleotide sequence ID" value="NZ_JAABLP010000005.1"/>
</dbReference>
<keyword evidence="7" id="KW-1185">Reference proteome</keyword>
<dbReference type="Gene3D" id="1.10.1670.40">
    <property type="match status" value="1"/>
</dbReference>
<comment type="caution">
    <text evidence="6">The sequence shown here is derived from an EMBL/GenBank/DDBJ whole genome shotgun (WGS) entry which is preliminary data.</text>
</comment>
<dbReference type="SMART" id="SM00478">
    <property type="entry name" value="ENDO3c"/>
    <property type="match status" value="1"/>
</dbReference>
<dbReference type="InterPro" id="IPR051912">
    <property type="entry name" value="Alkylbase_DNA_Glycosylase/TA"/>
</dbReference>
<evidence type="ECO:0000256" key="2">
    <source>
        <dbReference type="ARBA" id="ARBA00012000"/>
    </source>
</evidence>
<comment type="catalytic activity">
    <reaction evidence="1">
        <text>Hydrolysis of alkylated DNA, releasing 3-methyladenine, 3-methylguanine, 7-methylguanine and 7-methyladenine.</text>
        <dbReference type="EC" id="3.2.2.21"/>
    </reaction>
</comment>
<dbReference type="InterPro" id="IPR011257">
    <property type="entry name" value="DNA_glycosylase"/>
</dbReference>
<gene>
    <name evidence="6" type="ORF">GWI71_17440</name>
</gene>
<reference evidence="6 7" key="1">
    <citation type="submission" date="2020-01" db="EMBL/GenBank/DDBJ databases">
        <authorList>
            <person name="Peng S.Y."/>
            <person name="Li J."/>
            <person name="Wang M."/>
            <person name="Wang L."/>
            <person name="Wang C.Q."/>
            <person name="Wang J.R."/>
        </authorList>
    </citation>
    <scope>NUCLEOTIDE SEQUENCE [LARGE SCALE GENOMIC DNA]</scope>
    <source>
        <strain evidence="6 7">XCT-34</strain>
    </source>
</reference>
<evidence type="ECO:0000256" key="1">
    <source>
        <dbReference type="ARBA" id="ARBA00000086"/>
    </source>
</evidence>
<dbReference type="Proteomes" id="UP000541347">
    <property type="component" value="Unassembled WGS sequence"/>
</dbReference>
<dbReference type="CDD" id="cd00056">
    <property type="entry name" value="ENDO3c"/>
    <property type="match status" value="1"/>
</dbReference>
<dbReference type="EC" id="3.2.2.21" evidence="2"/>
<accession>A0ABW9ZKS2</accession>
<proteinExistence type="predicted"/>
<name>A0ABW9ZKS2_9HYPH</name>
<evidence type="ECO:0000256" key="4">
    <source>
        <dbReference type="ARBA" id="ARBA00023204"/>
    </source>
</evidence>
<evidence type="ECO:0000313" key="6">
    <source>
        <dbReference type="EMBL" id="NBN65480.1"/>
    </source>
</evidence>
<sequence>MQPIETLEDIAAGLAVLPRLDPRLAGVIAVAGEVPLRRREPSFAALVGIVVSQQVSVASARAISGRLEALVSPLEADSLSAFTDEQLAGAGLSRPKIRTLRAMAEAVGGGLDLAGLASAPATEAHERLCAIKGIGRWTSDIFLLFCAGHPDIFPSGDIALQNAVRDAFGLDGRPDPRRLDVIATDWAPWRGVAARLFWAYYAATRCGKDTVPVQEV</sequence>